<gene>
    <name evidence="2" type="ORF">R6G80_02605</name>
</gene>
<dbReference type="Proteomes" id="UP001281731">
    <property type="component" value="Unassembled WGS sequence"/>
</dbReference>
<evidence type="ECO:0000313" key="2">
    <source>
        <dbReference type="EMBL" id="MDY5154617.1"/>
    </source>
</evidence>
<dbReference type="RefSeq" id="WP_040430573.1">
    <property type="nucleotide sequence ID" value="NZ_JAWNFT010000001.1"/>
</dbReference>
<protein>
    <submittedName>
        <fullName evidence="2">ABC-three component system protein</fullName>
    </submittedName>
</protein>
<proteinExistence type="predicted"/>
<evidence type="ECO:0000313" key="3">
    <source>
        <dbReference type="Proteomes" id="UP001281731"/>
    </source>
</evidence>
<reference evidence="2" key="1">
    <citation type="submission" date="2023-10" db="EMBL/GenBank/DDBJ databases">
        <title>Whole Genome based description of the genera Actinobaculum and Actinotignum reveals a complex phylogenetic relationship within the species included in the genus Actinotignum.</title>
        <authorList>
            <person name="Jensen C.S."/>
            <person name="Dargis R."/>
            <person name="Kemp M."/>
            <person name="Christensen J.J."/>
        </authorList>
    </citation>
    <scope>NUCLEOTIDE SEQUENCE</scope>
    <source>
        <strain evidence="2">SLA_B511</strain>
    </source>
</reference>
<dbReference type="InterPro" id="IPR046921">
    <property type="entry name" value="ABC-3C_CTD11"/>
</dbReference>
<sequence length="387" mass="44993">MKMLFTELLHAIHPHLMKDAEVPDFMRDLIQRFCDIPEEEWSTKKDPSSDSRYKDASLYKFYKRGISKKLAKAMLGRMTKDNFVNSLAYINEYDEDESLLNALAEDVQPFTDKKVTRANVAEVIFDLIKESLEFIVNPELENDRKMAKANMTSERAKKKYGATLLEDCKHTCSKPGCSKHLQTVADDHQSKDDYCVAHISGNKNCYENLIPLCHDCFQSYSLKHTQADEKELQKIKQLQVQTNNARTTLRGTDIEKGIRRVLENLSRAKVSDFADLNYNAITVTKKIDQDADYFLLDEVMRNVTRYYLFIEKNMKQLVKQEVFSDELLRAQIKVSYQKLAKKNLPAELIYQLLAERLQSITKQDVRYCYIVISYFIQSCEVFDALTK</sequence>
<name>A0AAW9HW80_9ACTO</name>
<organism evidence="2 3">
    <name type="scientific">Actinotignum urinale</name>
    <dbReference type="NCBI Taxonomy" id="190146"/>
    <lineage>
        <taxon>Bacteria</taxon>
        <taxon>Bacillati</taxon>
        <taxon>Actinomycetota</taxon>
        <taxon>Actinomycetes</taxon>
        <taxon>Actinomycetales</taxon>
        <taxon>Actinomycetaceae</taxon>
        <taxon>Actinotignum</taxon>
    </lineage>
</organism>
<feature type="domain" description="ABC-three component systems C-terminal" evidence="1">
    <location>
        <begin position="246"/>
        <end position="382"/>
    </location>
</feature>
<dbReference type="EMBL" id="JAWNGC010000002">
    <property type="protein sequence ID" value="MDY5154617.1"/>
    <property type="molecule type" value="Genomic_DNA"/>
</dbReference>
<evidence type="ECO:0000259" key="1">
    <source>
        <dbReference type="Pfam" id="PF20277"/>
    </source>
</evidence>
<comment type="caution">
    <text evidence="2">The sequence shown here is derived from an EMBL/GenBank/DDBJ whole genome shotgun (WGS) entry which is preliminary data.</text>
</comment>
<accession>A0AAW9HW80</accession>
<dbReference type="AlphaFoldDB" id="A0AAW9HW80"/>
<dbReference type="Pfam" id="PF20277">
    <property type="entry name" value="CTD11"/>
    <property type="match status" value="1"/>
</dbReference>